<dbReference type="GO" id="GO:0005829">
    <property type="term" value="C:cytosol"/>
    <property type="evidence" value="ECO:0007669"/>
    <property type="project" value="TreeGrafter"/>
</dbReference>
<dbReference type="OrthoDB" id="9806170at2"/>
<reference evidence="3 4" key="1">
    <citation type="submission" date="2018-06" db="EMBL/GenBank/DDBJ databases">
        <title>Genomic Encyclopedia of Archaeal and Bacterial Type Strains, Phase II (KMG-II): from individual species to whole genera.</title>
        <authorList>
            <person name="Goeker M."/>
        </authorList>
    </citation>
    <scope>NUCLEOTIDE SEQUENCE [LARGE SCALE GENOMIC DNA]</scope>
    <source>
        <strain evidence="3 4">T4</strain>
    </source>
</reference>
<accession>A0A326RPY2</accession>
<dbReference type="EMBL" id="QKTX01000009">
    <property type="protein sequence ID" value="PZV82314.1"/>
    <property type="molecule type" value="Genomic_DNA"/>
</dbReference>
<dbReference type="InterPro" id="IPR011034">
    <property type="entry name" value="Formyl_transferase-like_C_sf"/>
</dbReference>
<evidence type="ECO:0000259" key="2">
    <source>
        <dbReference type="Pfam" id="PF02911"/>
    </source>
</evidence>
<organism evidence="3 4">
    <name type="scientific">Algoriphagus aquaeductus</name>
    <dbReference type="NCBI Taxonomy" id="475299"/>
    <lineage>
        <taxon>Bacteria</taxon>
        <taxon>Pseudomonadati</taxon>
        <taxon>Bacteroidota</taxon>
        <taxon>Cytophagia</taxon>
        <taxon>Cytophagales</taxon>
        <taxon>Cyclobacteriaceae</taxon>
        <taxon>Algoriphagus</taxon>
    </lineage>
</organism>
<dbReference type="GO" id="GO:0004479">
    <property type="term" value="F:methionyl-tRNA formyltransferase activity"/>
    <property type="evidence" value="ECO:0007669"/>
    <property type="project" value="TreeGrafter"/>
</dbReference>
<dbReference type="Pfam" id="PF00551">
    <property type="entry name" value="Formyl_trans_N"/>
    <property type="match status" value="1"/>
</dbReference>
<dbReference type="CDD" id="cd08369">
    <property type="entry name" value="FMT_core"/>
    <property type="match status" value="1"/>
</dbReference>
<dbReference type="RefSeq" id="WP_111393450.1">
    <property type="nucleotide sequence ID" value="NZ_QKTX01000009.1"/>
</dbReference>
<evidence type="ECO:0000259" key="1">
    <source>
        <dbReference type="Pfam" id="PF00551"/>
    </source>
</evidence>
<keyword evidence="4" id="KW-1185">Reference proteome</keyword>
<dbReference type="Proteomes" id="UP000248917">
    <property type="component" value="Unassembled WGS sequence"/>
</dbReference>
<name>A0A326RPY2_9BACT</name>
<sequence>MRIGLLASGGLGLNVVKYFLAKSGLTFVMTDRKSTDIIQLAKEKKVPYFVGNPRDGRSQDFIKDKQIDVLISVNYLFIIEKDLINLPSKIAFNIHGSLLPKYRGRTPHVWAIINNEVETGITAHLIDNGCDTGDIIEQIKIPIGYYETGAEILRKYSENYIPLIDRVISKIESGKLILLRQDNLKATYFGKRTPEDGRIDWNWQKERIRNWVRAQAYPYPGAFSLLDSNKIVIDEVVFDERGYEENMPNGLILSAEPFLVKSPNGVIKIKKFRDIDFQIQSGKILE</sequence>
<evidence type="ECO:0000313" key="3">
    <source>
        <dbReference type="EMBL" id="PZV82314.1"/>
    </source>
</evidence>
<dbReference type="Pfam" id="PF02911">
    <property type="entry name" value="Formyl_trans_C"/>
    <property type="match status" value="1"/>
</dbReference>
<keyword evidence="3" id="KW-0808">Transferase</keyword>
<dbReference type="InterPro" id="IPR036477">
    <property type="entry name" value="Formyl_transf_N_sf"/>
</dbReference>
<feature type="domain" description="Formyl transferase N-terminal" evidence="1">
    <location>
        <begin position="53"/>
        <end position="156"/>
    </location>
</feature>
<dbReference type="AlphaFoldDB" id="A0A326RPY2"/>
<comment type="caution">
    <text evidence="3">The sequence shown here is derived from an EMBL/GenBank/DDBJ whole genome shotgun (WGS) entry which is preliminary data.</text>
</comment>
<dbReference type="Gene3D" id="3.40.50.12230">
    <property type="match status" value="1"/>
</dbReference>
<proteinExistence type="predicted"/>
<protein>
    <submittedName>
        <fullName evidence="3">Methionyl-tRNA formyltransferase</fullName>
    </submittedName>
</protein>
<dbReference type="SUPFAM" id="SSF53328">
    <property type="entry name" value="Formyltransferase"/>
    <property type="match status" value="1"/>
</dbReference>
<dbReference type="PANTHER" id="PTHR11138">
    <property type="entry name" value="METHIONYL-TRNA FORMYLTRANSFERASE"/>
    <property type="match status" value="1"/>
</dbReference>
<evidence type="ECO:0000313" key="4">
    <source>
        <dbReference type="Proteomes" id="UP000248917"/>
    </source>
</evidence>
<dbReference type="InterPro" id="IPR005793">
    <property type="entry name" value="Formyl_trans_C"/>
</dbReference>
<dbReference type="SUPFAM" id="SSF50486">
    <property type="entry name" value="FMT C-terminal domain-like"/>
    <property type="match status" value="1"/>
</dbReference>
<gene>
    <name evidence="3" type="ORF">CLV31_109175</name>
</gene>
<dbReference type="PANTHER" id="PTHR11138:SF5">
    <property type="entry name" value="METHIONYL-TRNA FORMYLTRANSFERASE, MITOCHONDRIAL"/>
    <property type="match status" value="1"/>
</dbReference>
<dbReference type="InterPro" id="IPR002376">
    <property type="entry name" value="Formyl_transf_N"/>
</dbReference>
<feature type="domain" description="Formyl transferase C-terminal" evidence="2">
    <location>
        <begin position="193"/>
        <end position="273"/>
    </location>
</feature>